<keyword evidence="4" id="KW-0663">Pyridoxal phosphate</keyword>
<dbReference type="SUPFAM" id="SSF53686">
    <property type="entry name" value="Tryptophan synthase beta subunit-like PLP-dependent enzymes"/>
    <property type="match status" value="1"/>
</dbReference>
<dbReference type="GO" id="GO:0006565">
    <property type="term" value="P:L-serine catabolic process"/>
    <property type="evidence" value="ECO:0007669"/>
    <property type="project" value="TreeGrafter"/>
</dbReference>
<evidence type="ECO:0000256" key="1">
    <source>
        <dbReference type="ARBA" id="ARBA00001933"/>
    </source>
</evidence>
<dbReference type="GO" id="GO:0003941">
    <property type="term" value="F:L-serine ammonia-lyase activity"/>
    <property type="evidence" value="ECO:0007669"/>
    <property type="project" value="UniProtKB-EC"/>
</dbReference>
<proteinExistence type="inferred from homology"/>
<gene>
    <name evidence="10" type="ORF">Fcan01_14226</name>
</gene>
<name>A0A226E0C1_FOLCA</name>
<dbReference type="Proteomes" id="UP000198287">
    <property type="component" value="Unassembled WGS sequence"/>
</dbReference>
<evidence type="ECO:0000256" key="6">
    <source>
        <dbReference type="ARBA" id="ARBA00041766"/>
    </source>
</evidence>
<feature type="domain" description="Tryptophan synthase beta chain-like PALP" evidence="9">
    <location>
        <begin position="11"/>
        <end position="96"/>
    </location>
</feature>
<evidence type="ECO:0000256" key="7">
    <source>
        <dbReference type="ARBA" id="ARBA00042605"/>
    </source>
</evidence>
<dbReference type="PROSITE" id="PS00165">
    <property type="entry name" value="DEHYDRATASE_SER_THR"/>
    <property type="match status" value="1"/>
</dbReference>
<dbReference type="AlphaFoldDB" id="A0A226E0C1"/>
<evidence type="ECO:0000259" key="9">
    <source>
        <dbReference type="Pfam" id="PF00291"/>
    </source>
</evidence>
<keyword evidence="11" id="KW-1185">Reference proteome</keyword>
<evidence type="ECO:0000313" key="10">
    <source>
        <dbReference type="EMBL" id="OXA50993.1"/>
    </source>
</evidence>
<dbReference type="InterPro" id="IPR001926">
    <property type="entry name" value="TrpB-like_PALP"/>
</dbReference>
<dbReference type="GO" id="GO:0009097">
    <property type="term" value="P:isoleucine biosynthetic process"/>
    <property type="evidence" value="ECO:0007669"/>
    <property type="project" value="TreeGrafter"/>
</dbReference>
<evidence type="ECO:0000256" key="3">
    <source>
        <dbReference type="ARBA" id="ARBA00012093"/>
    </source>
</evidence>
<sequence>MGKFSISSIESPLIYSRPLSKCISQDVFLKLENVQPTNSFKIRGMSRVCKQKAEEGFKGFVTFSGGNAGIALAYAANEMGMQCHIILPSFVSPRVMGRMAEDGYSSIVGEIKSQLEGKIPSCIILSVGGGGMLMGLTKGFEKHGWETVPILAMETEGAHSFNKSIKAGAVVENVMTSIAKTLGAPSVAPKLMEILPKFDIISNVQSDAAAVEACLRFSDDHAFCVEPACGVSLSAVYQGILHEIFTSNGHELGQGPVVVLVCGGCDSSVKILKDYAEKLGIDIV</sequence>
<dbReference type="Pfam" id="PF00291">
    <property type="entry name" value="PALP"/>
    <property type="match status" value="2"/>
</dbReference>
<comment type="caution">
    <text evidence="10">The sequence shown here is derived from an EMBL/GenBank/DDBJ whole genome shotgun (WGS) entry which is preliminary data.</text>
</comment>
<evidence type="ECO:0000256" key="8">
    <source>
        <dbReference type="ARBA" id="ARBA00049406"/>
    </source>
</evidence>
<keyword evidence="5" id="KW-0456">Lyase</keyword>
<dbReference type="OrthoDB" id="4418812at2759"/>
<evidence type="ECO:0000313" key="11">
    <source>
        <dbReference type="Proteomes" id="UP000198287"/>
    </source>
</evidence>
<comment type="similarity">
    <text evidence="2">Belongs to the serine/threonine dehydratase family.</text>
</comment>
<dbReference type="GO" id="GO:0006567">
    <property type="term" value="P:L-threonine catabolic process"/>
    <property type="evidence" value="ECO:0007669"/>
    <property type="project" value="TreeGrafter"/>
</dbReference>
<protein>
    <recommendedName>
        <fullName evidence="3">L-serine ammonia-lyase</fullName>
        <ecNumber evidence="3">4.3.1.17</ecNumber>
    </recommendedName>
    <alternativeName>
        <fullName evidence="6">L-serine deaminase</fullName>
    </alternativeName>
    <alternativeName>
        <fullName evidence="7">L-threonine dehydratase</fullName>
    </alternativeName>
</protein>
<reference evidence="10 11" key="1">
    <citation type="submission" date="2015-12" db="EMBL/GenBank/DDBJ databases">
        <title>The genome of Folsomia candida.</title>
        <authorList>
            <person name="Faddeeva A."/>
            <person name="Derks M.F."/>
            <person name="Anvar Y."/>
            <person name="Smit S."/>
            <person name="Van Straalen N."/>
            <person name="Roelofs D."/>
        </authorList>
    </citation>
    <scope>NUCLEOTIDE SEQUENCE [LARGE SCALE GENOMIC DNA]</scope>
    <source>
        <strain evidence="10 11">VU population</strain>
        <tissue evidence="10">Whole body</tissue>
    </source>
</reference>
<dbReference type="OMA" id="RVHFYAS"/>
<dbReference type="EMBL" id="LNIX01000008">
    <property type="protein sequence ID" value="OXA50993.1"/>
    <property type="molecule type" value="Genomic_DNA"/>
</dbReference>
<dbReference type="PANTHER" id="PTHR48078">
    <property type="entry name" value="THREONINE DEHYDRATASE, MITOCHONDRIAL-RELATED"/>
    <property type="match status" value="1"/>
</dbReference>
<dbReference type="STRING" id="158441.A0A226E0C1"/>
<dbReference type="GO" id="GO:0030170">
    <property type="term" value="F:pyridoxal phosphate binding"/>
    <property type="evidence" value="ECO:0007669"/>
    <property type="project" value="InterPro"/>
</dbReference>
<evidence type="ECO:0000256" key="5">
    <source>
        <dbReference type="ARBA" id="ARBA00023239"/>
    </source>
</evidence>
<comment type="catalytic activity">
    <reaction evidence="8">
        <text>L-serine = pyruvate + NH4(+)</text>
        <dbReference type="Rhea" id="RHEA:19169"/>
        <dbReference type="ChEBI" id="CHEBI:15361"/>
        <dbReference type="ChEBI" id="CHEBI:28938"/>
        <dbReference type="ChEBI" id="CHEBI:33384"/>
        <dbReference type="EC" id="4.3.1.17"/>
    </reaction>
</comment>
<dbReference type="Gene3D" id="3.40.50.1100">
    <property type="match status" value="3"/>
</dbReference>
<comment type="cofactor">
    <cofactor evidence="1">
        <name>pyridoxal 5'-phosphate</name>
        <dbReference type="ChEBI" id="CHEBI:597326"/>
    </cofactor>
</comment>
<dbReference type="GO" id="GO:0004794">
    <property type="term" value="F:threonine deaminase activity"/>
    <property type="evidence" value="ECO:0007669"/>
    <property type="project" value="TreeGrafter"/>
</dbReference>
<evidence type="ECO:0000256" key="4">
    <source>
        <dbReference type="ARBA" id="ARBA00022898"/>
    </source>
</evidence>
<dbReference type="EC" id="4.3.1.17" evidence="3"/>
<dbReference type="InterPro" id="IPR050147">
    <property type="entry name" value="Ser/Thr_Dehydratase"/>
</dbReference>
<dbReference type="InterPro" id="IPR000634">
    <property type="entry name" value="Ser/Thr_deHydtase_PyrdxlP-BS"/>
</dbReference>
<organism evidence="10 11">
    <name type="scientific">Folsomia candida</name>
    <name type="common">Springtail</name>
    <dbReference type="NCBI Taxonomy" id="158441"/>
    <lineage>
        <taxon>Eukaryota</taxon>
        <taxon>Metazoa</taxon>
        <taxon>Ecdysozoa</taxon>
        <taxon>Arthropoda</taxon>
        <taxon>Hexapoda</taxon>
        <taxon>Collembola</taxon>
        <taxon>Entomobryomorpha</taxon>
        <taxon>Isotomoidea</taxon>
        <taxon>Isotomidae</taxon>
        <taxon>Proisotominae</taxon>
        <taxon>Folsomia</taxon>
    </lineage>
</organism>
<accession>A0A226E0C1</accession>
<evidence type="ECO:0000256" key="2">
    <source>
        <dbReference type="ARBA" id="ARBA00010869"/>
    </source>
</evidence>
<dbReference type="PANTHER" id="PTHR48078:SF2">
    <property type="entry name" value="CATABOLIC L-SERINE_THREONINE DEHYDRATASE"/>
    <property type="match status" value="1"/>
</dbReference>
<feature type="domain" description="Tryptophan synthase beta chain-like PALP" evidence="9">
    <location>
        <begin position="102"/>
        <end position="263"/>
    </location>
</feature>
<dbReference type="InterPro" id="IPR036052">
    <property type="entry name" value="TrpB-like_PALP_sf"/>
</dbReference>